<gene>
    <name evidence="7" type="ORF">DWX20_01115</name>
</gene>
<feature type="transmembrane region" description="Helical" evidence="6">
    <location>
        <begin position="122"/>
        <end position="141"/>
    </location>
</feature>
<feature type="transmembrane region" description="Helical" evidence="6">
    <location>
        <begin position="178"/>
        <end position="195"/>
    </location>
</feature>
<evidence type="ECO:0000313" key="8">
    <source>
        <dbReference type="Proteomes" id="UP000284731"/>
    </source>
</evidence>
<feature type="transmembrane region" description="Helical" evidence="6">
    <location>
        <begin position="215"/>
        <end position="235"/>
    </location>
</feature>
<dbReference type="AlphaFoldDB" id="A0A412PHM6"/>
<sequence length="244" mass="27081">MSEFDRQNVYGAYNEEAGLKAYITKVFTHMGIGLTITSAVAYLFYHSLVTRGTLARIVFYSESALFIQIGLLISQFVLVISLNAAITRLSKGACNALFLTYAAVTGVTFGVIPLAYGVGVVFQAFVFAAILFISCAVIGHVTNVDLTKYQGILVGGLFALIIASIVSIFIPALRNNLLIAYLGLFIFMIYTAFDIQRIKQFYYMSADGTDQREKLAIYGALQLYLDFVNMFLYLLRILGGRRRR</sequence>
<evidence type="ECO:0000313" key="7">
    <source>
        <dbReference type="EMBL" id="RGT57677.1"/>
    </source>
</evidence>
<comment type="caution">
    <text evidence="7">The sequence shown here is derived from an EMBL/GenBank/DDBJ whole genome shotgun (WGS) entry which is preliminary data.</text>
</comment>
<comment type="similarity">
    <text evidence="2 6">Belongs to the BI1 family.</text>
</comment>
<feature type="transmembrane region" description="Helical" evidence="6">
    <location>
        <begin position="98"/>
        <end position="116"/>
    </location>
</feature>
<evidence type="ECO:0000256" key="5">
    <source>
        <dbReference type="ARBA" id="ARBA00023136"/>
    </source>
</evidence>
<dbReference type="PANTHER" id="PTHR23291:SF50">
    <property type="entry name" value="PROTEIN LIFEGUARD 4"/>
    <property type="match status" value="1"/>
</dbReference>
<proteinExistence type="inferred from homology"/>
<dbReference type="PANTHER" id="PTHR23291">
    <property type="entry name" value="BAX INHIBITOR-RELATED"/>
    <property type="match status" value="1"/>
</dbReference>
<dbReference type="Proteomes" id="UP000284731">
    <property type="component" value="Unassembled WGS sequence"/>
</dbReference>
<name>A0A412PHM6_9FIRM</name>
<evidence type="ECO:0000256" key="4">
    <source>
        <dbReference type="ARBA" id="ARBA00022989"/>
    </source>
</evidence>
<reference evidence="7 8" key="1">
    <citation type="submission" date="2018-08" db="EMBL/GenBank/DDBJ databases">
        <title>A genome reference for cultivated species of the human gut microbiota.</title>
        <authorList>
            <person name="Zou Y."/>
            <person name="Xue W."/>
            <person name="Luo G."/>
        </authorList>
    </citation>
    <scope>NUCLEOTIDE SEQUENCE [LARGE SCALE GENOMIC DNA]</scope>
    <source>
        <strain evidence="7 8">AF18-46</strain>
    </source>
</reference>
<evidence type="ECO:0000256" key="3">
    <source>
        <dbReference type="ARBA" id="ARBA00022692"/>
    </source>
</evidence>
<keyword evidence="4 6" id="KW-1133">Transmembrane helix</keyword>
<evidence type="ECO:0000256" key="6">
    <source>
        <dbReference type="RuleBase" id="RU004379"/>
    </source>
</evidence>
<keyword evidence="5 6" id="KW-0472">Membrane</keyword>
<feature type="transmembrane region" description="Helical" evidence="6">
    <location>
        <begin position="65"/>
        <end position="86"/>
    </location>
</feature>
<organism evidence="7 8">
    <name type="scientific">Solobacterium moorei</name>
    <dbReference type="NCBI Taxonomy" id="102148"/>
    <lineage>
        <taxon>Bacteria</taxon>
        <taxon>Bacillati</taxon>
        <taxon>Bacillota</taxon>
        <taxon>Erysipelotrichia</taxon>
        <taxon>Erysipelotrichales</taxon>
        <taxon>Erysipelotrichaceae</taxon>
        <taxon>Solobacterium</taxon>
    </lineage>
</organism>
<feature type="transmembrane region" description="Helical" evidence="6">
    <location>
        <begin position="153"/>
        <end position="172"/>
    </location>
</feature>
<dbReference type="RefSeq" id="WP_006524922.1">
    <property type="nucleotide sequence ID" value="NZ_AP028934.1"/>
</dbReference>
<evidence type="ECO:0000256" key="2">
    <source>
        <dbReference type="ARBA" id="ARBA00010350"/>
    </source>
</evidence>
<dbReference type="InterPro" id="IPR006214">
    <property type="entry name" value="Bax_inhibitor_1-related"/>
</dbReference>
<accession>A0A412PHM6</accession>
<dbReference type="EMBL" id="QRWX01000001">
    <property type="protein sequence ID" value="RGT57677.1"/>
    <property type="molecule type" value="Genomic_DNA"/>
</dbReference>
<comment type="subcellular location">
    <subcellularLocation>
        <location evidence="1">Membrane</location>
        <topology evidence="1">Multi-pass membrane protein</topology>
    </subcellularLocation>
</comment>
<dbReference type="GeneID" id="89621222"/>
<evidence type="ECO:0000256" key="1">
    <source>
        <dbReference type="ARBA" id="ARBA00004141"/>
    </source>
</evidence>
<dbReference type="GO" id="GO:0005886">
    <property type="term" value="C:plasma membrane"/>
    <property type="evidence" value="ECO:0007669"/>
    <property type="project" value="TreeGrafter"/>
</dbReference>
<dbReference type="Pfam" id="PF01027">
    <property type="entry name" value="Bax1-I"/>
    <property type="match status" value="1"/>
</dbReference>
<dbReference type="CDD" id="cd10432">
    <property type="entry name" value="BI-1-like_bacterial"/>
    <property type="match status" value="1"/>
</dbReference>
<keyword evidence="3 6" id="KW-0812">Transmembrane</keyword>
<feature type="transmembrane region" description="Helical" evidence="6">
    <location>
        <begin position="26"/>
        <end position="45"/>
    </location>
</feature>
<protein>
    <submittedName>
        <fullName evidence="7">BAX inhibitor (BI)-1/YccA family protein</fullName>
    </submittedName>
</protein>